<keyword evidence="2" id="KW-0479">Metal-binding</keyword>
<dbReference type="AlphaFoldDB" id="A0A8K0JQH5"/>
<comment type="similarity">
    <text evidence="1">Belongs to the indoleamine 2,3-dioxygenase family.</text>
</comment>
<evidence type="ECO:0000256" key="1">
    <source>
        <dbReference type="ARBA" id="ARBA00007119"/>
    </source>
</evidence>
<gene>
    <name evidence="5" type="ORF">FFLO_01988</name>
</gene>
<dbReference type="GO" id="GO:0046872">
    <property type="term" value="F:metal ion binding"/>
    <property type="evidence" value="ECO:0007669"/>
    <property type="project" value="UniProtKB-KW"/>
</dbReference>
<dbReference type="InterPro" id="IPR000898">
    <property type="entry name" value="Indolamine_dOase"/>
</dbReference>
<evidence type="ECO:0000313" key="6">
    <source>
        <dbReference type="Proteomes" id="UP000812966"/>
    </source>
</evidence>
<dbReference type="GO" id="GO:0005737">
    <property type="term" value="C:cytoplasm"/>
    <property type="evidence" value="ECO:0007669"/>
    <property type="project" value="TreeGrafter"/>
</dbReference>
<reference evidence="5" key="1">
    <citation type="submission" date="2020-04" db="EMBL/GenBank/DDBJ databases">
        <title>Analysis of mating type loci in Filobasidium floriforme.</title>
        <authorList>
            <person name="Nowrousian M."/>
        </authorList>
    </citation>
    <scope>NUCLEOTIDE SEQUENCE</scope>
    <source>
        <strain evidence="5">CBS 6242</strain>
    </source>
</reference>
<protein>
    <recommendedName>
        <fullName evidence="7">Indoleamine 2,3-dioxygenase</fullName>
    </recommendedName>
</protein>
<dbReference type="SUPFAM" id="SSF140959">
    <property type="entry name" value="Indolic compounds 2,3-dioxygenase-like"/>
    <property type="match status" value="1"/>
</dbReference>
<dbReference type="GO" id="GO:0020037">
    <property type="term" value="F:heme binding"/>
    <property type="evidence" value="ECO:0007669"/>
    <property type="project" value="InterPro"/>
</dbReference>
<evidence type="ECO:0000313" key="5">
    <source>
        <dbReference type="EMBL" id="KAG7562615.1"/>
    </source>
</evidence>
<dbReference type="EMBL" id="JABELV010000029">
    <property type="protein sequence ID" value="KAG7562615.1"/>
    <property type="molecule type" value="Genomic_DNA"/>
</dbReference>
<dbReference type="InterPro" id="IPR037217">
    <property type="entry name" value="Trp/Indoleamine_2_3_dOase-like"/>
</dbReference>
<accession>A0A8K0JQH5</accession>
<sequence>MASPANPIRSTTLTASELKLSSLQSSQDGDFRSLAAQWDALVENEGGGSWPPQPARPQASSSSSLTSSYSSGPTCAAIDSAESPTSSCSWWQAYHDLALSLAASSRFVDSRDGLHPTRAESELRIRIDLNRQWLAEELERVVILDTVMQRLKESLAPEDNSVSSSSCLGFLACLAYLAHLYRWGTIPVVSLAQDERMLEMPEAISRPLEVLRERYGLKTSGGCLWNMTLLNVDPNSQDGIVYSNMRHIREDYPDAWDAERLNASIFYDMERLAVPFYRAIAELETESLTAEEITTTLRTANVSLKAAFKIFFDTVREGRIKKDVWMSHAQGFHGWGIDDFDGVSGDHSLLIRTLDAFLAIPKHTVAEVPTATRTGMEVDGRTTSWSSWLASWILPWRRATSQSPESTSSTAPAFTGVPYSDDYLPTHQVAWIATVRAANLRSRLAREAPEELAETVRLLRLWRAAHTRKAVYYEDLHLPERRPMTASGGIGGGVADGKTEDVGEMIRKLEARLKARIEATQ</sequence>
<evidence type="ECO:0000256" key="2">
    <source>
        <dbReference type="ARBA" id="ARBA00022723"/>
    </source>
</evidence>
<keyword evidence="3" id="KW-0408">Iron</keyword>
<dbReference type="PANTHER" id="PTHR28657">
    <property type="entry name" value="INDOLEAMINE 2,3-DIOXYGENASE"/>
    <property type="match status" value="1"/>
</dbReference>
<dbReference type="Proteomes" id="UP000812966">
    <property type="component" value="Unassembled WGS sequence"/>
</dbReference>
<dbReference type="GO" id="GO:0034354">
    <property type="term" value="P:'de novo' NAD+ biosynthetic process from L-tryptophan"/>
    <property type="evidence" value="ECO:0007669"/>
    <property type="project" value="TreeGrafter"/>
</dbReference>
<organism evidence="5 6">
    <name type="scientific">Filobasidium floriforme</name>
    <dbReference type="NCBI Taxonomy" id="5210"/>
    <lineage>
        <taxon>Eukaryota</taxon>
        <taxon>Fungi</taxon>
        <taxon>Dikarya</taxon>
        <taxon>Basidiomycota</taxon>
        <taxon>Agaricomycotina</taxon>
        <taxon>Tremellomycetes</taxon>
        <taxon>Filobasidiales</taxon>
        <taxon>Filobasidiaceae</taxon>
        <taxon>Filobasidium</taxon>
    </lineage>
</organism>
<proteinExistence type="inferred from homology"/>
<keyword evidence="6" id="KW-1185">Reference proteome</keyword>
<dbReference type="PANTHER" id="PTHR28657:SF11">
    <property type="entry name" value="INDOLEAMINE 2,3-DIOXYGENASE"/>
    <property type="match status" value="1"/>
</dbReference>
<feature type="region of interest" description="Disordered" evidence="4">
    <location>
        <begin position="43"/>
        <end position="66"/>
    </location>
</feature>
<evidence type="ECO:0000256" key="3">
    <source>
        <dbReference type="ARBA" id="ARBA00023004"/>
    </source>
</evidence>
<dbReference type="GO" id="GO:0019441">
    <property type="term" value="P:L-tryptophan catabolic process to kynurenine"/>
    <property type="evidence" value="ECO:0007669"/>
    <property type="project" value="InterPro"/>
</dbReference>
<evidence type="ECO:0000256" key="4">
    <source>
        <dbReference type="SAM" id="MobiDB-lite"/>
    </source>
</evidence>
<evidence type="ECO:0008006" key="7">
    <source>
        <dbReference type="Google" id="ProtNLM"/>
    </source>
</evidence>
<dbReference type="GO" id="GO:0033754">
    <property type="term" value="F:indoleamine 2,3-dioxygenase activity"/>
    <property type="evidence" value="ECO:0007669"/>
    <property type="project" value="TreeGrafter"/>
</dbReference>
<name>A0A8K0JQH5_9TREE</name>
<comment type="caution">
    <text evidence="5">The sequence shown here is derived from an EMBL/GenBank/DDBJ whole genome shotgun (WGS) entry which is preliminary data.</text>
</comment>